<dbReference type="GO" id="GO:0004519">
    <property type="term" value="F:endonuclease activity"/>
    <property type="evidence" value="ECO:0007669"/>
    <property type="project" value="UniProtKB-KW"/>
</dbReference>
<reference evidence="1 2" key="1">
    <citation type="submission" date="2019-08" db="EMBL/GenBank/DDBJ databases">
        <authorList>
            <person name="Affambi K."/>
            <person name="Bustamante E.A."/>
            <person name="Evans C."/>
            <person name="Mendpara S.B."/>
            <person name="Nengel A.M."/>
            <person name="Rozario P.R."/>
            <person name="Snider M."/>
            <person name="Tchounkeu N.-D."/>
            <person name="Vyas K."/>
            <person name="Erill I."/>
            <person name="Caruso S.M."/>
            <person name="Garlena R.A."/>
            <person name="Russell D.A."/>
            <person name="Pope W.H."/>
            <person name="Jacobs-Sera D."/>
            <person name="Hatfull G.F."/>
        </authorList>
    </citation>
    <scope>NUCLEOTIDE SEQUENCE [LARGE SCALE GENOMIC DNA]</scope>
</reference>
<keyword evidence="1" id="KW-0540">Nuclease</keyword>
<evidence type="ECO:0000313" key="2">
    <source>
        <dbReference type="Proteomes" id="UP000327127"/>
    </source>
</evidence>
<dbReference type="Gene3D" id="3.40.1800.10">
    <property type="entry name" value="His-Me finger endonucleases"/>
    <property type="match status" value="1"/>
</dbReference>
<keyword evidence="1" id="KW-0378">Hydrolase</keyword>
<dbReference type="EMBL" id="MN284894">
    <property type="protein sequence ID" value="QFP94766.1"/>
    <property type="molecule type" value="Genomic_DNA"/>
</dbReference>
<dbReference type="Pfam" id="PF02945">
    <property type="entry name" value="Endonuclease_7"/>
    <property type="match status" value="1"/>
</dbReference>
<protein>
    <submittedName>
        <fullName evidence="1">Endonuclease VII</fullName>
    </submittedName>
</protein>
<dbReference type="InterPro" id="IPR038563">
    <property type="entry name" value="Endonuclease_7_sf"/>
</dbReference>
<sequence>MMNPNRAQKLRYNYGITVAQYEYMVERQGGVCAICKQKPDGTGFCVDHDHACCPGSKACASCVRGLLCSPCNRALGAFRDNVESMKNAIKYIEDGGFFD</sequence>
<gene>
    <name evidence="1" type="primary">65</name>
    <name evidence="1" type="ORF">SEA_FABIAN_65</name>
</gene>
<accession>A0A5P8D6X8</accession>
<dbReference type="SUPFAM" id="SSF54060">
    <property type="entry name" value="His-Me finger endonucleases"/>
    <property type="match status" value="1"/>
</dbReference>
<dbReference type="Proteomes" id="UP000327127">
    <property type="component" value="Segment"/>
</dbReference>
<organism evidence="1 2">
    <name type="scientific">Streptomyces phage Fabian</name>
    <dbReference type="NCBI Taxonomy" id="2652424"/>
    <lineage>
        <taxon>Viruses</taxon>
        <taxon>Duplodnaviria</taxon>
        <taxon>Heunggongvirae</taxon>
        <taxon>Uroviricota</taxon>
        <taxon>Caudoviricetes</taxon>
        <taxon>Beephvirinae</taxon>
        <taxon>Flowerpowervirus</taxon>
        <taxon>Flowerpowervirus flowerpower</taxon>
    </lineage>
</organism>
<name>A0A5P8D6X8_9CAUD</name>
<proteinExistence type="predicted"/>
<dbReference type="InterPro" id="IPR044925">
    <property type="entry name" value="His-Me_finger_sf"/>
</dbReference>
<evidence type="ECO:0000313" key="1">
    <source>
        <dbReference type="EMBL" id="QFP94766.1"/>
    </source>
</evidence>
<keyword evidence="1" id="KW-0255">Endonuclease</keyword>
<dbReference type="InterPro" id="IPR004211">
    <property type="entry name" value="Endonuclease_7"/>
</dbReference>